<dbReference type="InterPro" id="IPR000028">
    <property type="entry name" value="Chloroperoxidase"/>
</dbReference>
<comment type="cofactor">
    <cofactor evidence="1">
        <name>heme b</name>
        <dbReference type="ChEBI" id="CHEBI:60344"/>
    </cofactor>
</comment>
<evidence type="ECO:0000256" key="1">
    <source>
        <dbReference type="ARBA" id="ARBA00001970"/>
    </source>
</evidence>
<reference evidence="10" key="1">
    <citation type="submission" date="2013-11" db="EMBL/GenBank/DDBJ databases">
        <title>Genome sequence of the fusiform rust pathogen reveals effectors for host alternation and coevolution with pine.</title>
        <authorList>
            <consortium name="DOE Joint Genome Institute"/>
            <person name="Smith K."/>
            <person name="Pendleton A."/>
            <person name="Kubisiak T."/>
            <person name="Anderson C."/>
            <person name="Salamov A."/>
            <person name="Aerts A."/>
            <person name="Riley R."/>
            <person name="Clum A."/>
            <person name="Lindquist E."/>
            <person name="Ence D."/>
            <person name="Campbell M."/>
            <person name="Kronenberg Z."/>
            <person name="Feau N."/>
            <person name="Dhillon B."/>
            <person name="Hamelin R."/>
            <person name="Burleigh J."/>
            <person name="Smith J."/>
            <person name="Yandell M."/>
            <person name="Nelson C."/>
            <person name="Grigoriev I."/>
            <person name="Davis J."/>
        </authorList>
    </citation>
    <scope>NUCLEOTIDE SEQUENCE</scope>
    <source>
        <strain evidence="10">G11</strain>
    </source>
</reference>
<keyword evidence="3" id="KW-0349">Heme</keyword>
<keyword evidence="4" id="KW-0479">Metal-binding</keyword>
<dbReference type="Pfam" id="PF01328">
    <property type="entry name" value="Peroxidase_2"/>
    <property type="match status" value="1"/>
</dbReference>
<sequence>MNQESNLKVELVPKFVIELVNDNAFTFISAALKRITSSMFNLLVSLIFIVLLTLSDLFITFFNLLIPSRDLHETVPKPFSAEEPPSVFEHPFIYLLCKLANLYDPHQKPEWIKFWSTWDGIDHDGNWGEVKVGKLKKENYSRSPCPAINALANHGIIKRSGRNLSFHEIASAISRTYNLSPTLAIQLLASSYPIFKGRTGIDLSDLSAHGLIEHDGSLLRSDVNSPDYEFIPDNQSYPCTNLINRFFPDSPHPMTFMELSNSLALRRAECEARNGTFYRHVLSDLFGSGNCGLMLEVTDGNRKVIRAWFGIHGHEHFQPRWKPANRQAFGTSILRAQILMFRIELGTGWNGAERHL</sequence>
<evidence type="ECO:0000256" key="3">
    <source>
        <dbReference type="ARBA" id="ARBA00022617"/>
    </source>
</evidence>
<evidence type="ECO:0000256" key="6">
    <source>
        <dbReference type="ARBA" id="ARBA00023004"/>
    </source>
</evidence>
<dbReference type="SUPFAM" id="SSF47571">
    <property type="entry name" value="Cloroperoxidase"/>
    <property type="match status" value="1"/>
</dbReference>
<keyword evidence="5" id="KW-0560">Oxidoreductase</keyword>
<protein>
    <recommendedName>
        <fullName evidence="9">Heme haloperoxidase family profile domain-containing protein</fullName>
    </recommendedName>
</protein>
<dbReference type="OrthoDB" id="407298at2759"/>
<dbReference type="PROSITE" id="PS51405">
    <property type="entry name" value="HEME_HALOPEROXIDASE"/>
    <property type="match status" value="1"/>
</dbReference>
<comment type="caution">
    <text evidence="10">The sequence shown here is derived from an EMBL/GenBank/DDBJ whole genome shotgun (WGS) entry which is preliminary data.</text>
</comment>
<comment type="similarity">
    <text evidence="7">Belongs to the chloroperoxidase family.</text>
</comment>
<dbReference type="AlphaFoldDB" id="A0A9P6N5J1"/>
<evidence type="ECO:0000256" key="5">
    <source>
        <dbReference type="ARBA" id="ARBA00023002"/>
    </source>
</evidence>
<organism evidence="10 11">
    <name type="scientific">Cronartium quercuum f. sp. fusiforme G11</name>
    <dbReference type="NCBI Taxonomy" id="708437"/>
    <lineage>
        <taxon>Eukaryota</taxon>
        <taxon>Fungi</taxon>
        <taxon>Dikarya</taxon>
        <taxon>Basidiomycota</taxon>
        <taxon>Pucciniomycotina</taxon>
        <taxon>Pucciniomycetes</taxon>
        <taxon>Pucciniales</taxon>
        <taxon>Coleosporiaceae</taxon>
        <taxon>Cronartium</taxon>
    </lineage>
</organism>
<evidence type="ECO:0000313" key="10">
    <source>
        <dbReference type="EMBL" id="KAG0139664.1"/>
    </source>
</evidence>
<evidence type="ECO:0000256" key="2">
    <source>
        <dbReference type="ARBA" id="ARBA00022559"/>
    </source>
</evidence>
<dbReference type="GO" id="GO:0046872">
    <property type="term" value="F:metal ion binding"/>
    <property type="evidence" value="ECO:0007669"/>
    <property type="project" value="UniProtKB-KW"/>
</dbReference>
<dbReference type="Gene3D" id="1.10.489.10">
    <property type="entry name" value="Chloroperoxidase-like"/>
    <property type="match status" value="1"/>
</dbReference>
<feature type="domain" description="Heme haloperoxidase family profile" evidence="9">
    <location>
        <begin position="123"/>
        <end position="336"/>
    </location>
</feature>
<dbReference type="InterPro" id="IPR036851">
    <property type="entry name" value="Chloroperoxidase-like_sf"/>
</dbReference>
<evidence type="ECO:0000256" key="4">
    <source>
        <dbReference type="ARBA" id="ARBA00022723"/>
    </source>
</evidence>
<dbReference type="Proteomes" id="UP000886653">
    <property type="component" value="Unassembled WGS sequence"/>
</dbReference>
<keyword evidence="8" id="KW-0472">Membrane</keyword>
<dbReference type="EMBL" id="MU167544">
    <property type="protein sequence ID" value="KAG0139664.1"/>
    <property type="molecule type" value="Genomic_DNA"/>
</dbReference>
<dbReference type="GO" id="GO:0004601">
    <property type="term" value="F:peroxidase activity"/>
    <property type="evidence" value="ECO:0007669"/>
    <property type="project" value="UniProtKB-KW"/>
</dbReference>
<proteinExistence type="inferred from homology"/>
<gene>
    <name evidence="10" type="ORF">CROQUDRAFT_726489</name>
</gene>
<accession>A0A9P6N5J1</accession>
<evidence type="ECO:0000313" key="11">
    <source>
        <dbReference type="Proteomes" id="UP000886653"/>
    </source>
</evidence>
<evidence type="ECO:0000256" key="7">
    <source>
        <dbReference type="ARBA" id="ARBA00025795"/>
    </source>
</evidence>
<dbReference type="PANTHER" id="PTHR33577:SF18">
    <property type="entry name" value="HEME HALOPEROXIDASE FAMILY PROFILE DOMAIN-CONTAINING PROTEIN"/>
    <property type="match status" value="1"/>
</dbReference>
<keyword evidence="11" id="KW-1185">Reference proteome</keyword>
<evidence type="ECO:0000259" key="9">
    <source>
        <dbReference type="PROSITE" id="PS51405"/>
    </source>
</evidence>
<keyword evidence="6" id="KW-0408">Iron</keyword>
<keyword evidence="2" id="KW-0575">Peroxidase</keyword>
<feature type="transmembrane region" description="Helical" evidence="8">
    <location>
        <begin position="42"/>
        <end position="66"/>
    </location>
</feature>
<dbReference type="PANTHER" id="PTHR33577">
    <property type="entry name" value="STERIGMATOCYSTIN BIOSYNTHESIS PEROXIDASE STCC-RELATED"/>
    <property type="match status" value="1"/>
</dbReference>
<keyword evidence="8" id="KW-0812">Transmembrane</keyword>
<keyword evidence="8" id="KW-1133">Transmembrane helix</keyword>
<name>A0A9P6N5J1_9BASI</name>
<evidence type="ECO:0000256" key="8">
    <source>
        <dbReference type="SAM" id="Phobius"/>
    </source>
</evidence>